<proteinExistence type="predicted"/>
<accession>A0A5Q0H3P2</accession>
<dbReference type="Proteomes" id="UP000325787">
    <property type="component" value="Chromosome"/>
</dbReference>
<keyword evidence="3" id="KW-1185">Reference proteome</keyword>
<reference evidence="3" key="1">
    <citation type="journal article" date="2021" name="Curr. Microbiol.">
        <title>Complete genome of nocamycin-producing strain Saccharothrix syringae NRRL B-16468 reveals the biosynthetic potential for secondary metabolites.</title>
        <authorList>
            <person name="Mo X."/>
            <person name="Yang S."/>
        </authorList>
    </citation>
    <scope>NUCLEOTIDE SEQUENCE [LARGE SCALE GENOMIC DNA]</scope>
    <source>
        <strain evidence="3">ATCC 51364 / DSM 43886 / JCM 6844 / KCTC 9398 / NBRC 14523 / NRRL B-16468 / INA 2240</strain>
    </source>
</reference>
<protein>
    <submittedName>
        <fullName evidence="2">Uncharacterized protein</fullName>
    </submittedName>
</protein>
<evidence type="ECO:0000256" key="1">
    <source>
        <dbReference type="SAM" id="MobiDB-lite"/>
    </source>
</evidence>
<dbReference type="OrthoDB" id="3360929at2"/>
<dbReference type="EMBL" id="CP034550">
    <property type="protein sequence ID" value="QFZ20430.1"/>
    <property type="molecule type" value="Genomic_DNA"/>
</dbReference>
<name>A0A5Q0H3P2_SACSY</name>
<organism evidence="2 3">
    <name type="scientific">Saccharothrix syringae</name>
    <name type="common">Nocardiopsis syringae</name>
    <dbReference type="NCBI Taxonomy" id="103733"/>
    <lineage>
        <taxon>Bacteria</taxon>
        <taxon>Bacillati</taxon>
        <taxon>Actinomycetota</taxon>
        <taxon>Actinomycetes</taxon>
        <taxon>Pseudonocardiales</taxon>
        <taxon>Pseudonocardiaceae</taxon>
        <taxon>Saccharothrix</taxon>
    </lineage>
</organism>
<feature type="region of interest" description="Disordered" evidence="1">
    <location>
        <begin position="316"/>
        <end position="335"/>
    </location>
</feature>
<dbReference type="AlphaFoldDB" id="A0A5Q0H3P2"/>
<evidence type="ECO:0000313" key="2">
    <source>
        <dbReference type="EMBL" id="QFZ20430.1"/>
    </source>
</evidence>
<gene>
    <name evidence="2" type="ORF">EKG83_26115</name>
</gene>
<dbReference type="KEGG" id="ssyi:EKG83_26115"/>
<sequence length="400" mass="45514">MIISPDVPAELQQQLQRPPRWRATAPAELPRVRRDVRDHLMTSQFIAKTIEKYHHQVATTDPLWFREAPQRDDQLDLDVLRMLDFEADLLGGAPLYQVDPDMTLMALNLAADTPATRLEADYLPSQSGFALFEEPIGGFRMRLVDKLGYRTAQRPIWLDPAATWPVPIVGASWARGVLDGNDSLRVSFYTPQPENLWARLPPDTVVAVNRDNGRTTTAGSQARAMQRELQAEQCAELVWYGQSTVKIGKPLRSPTLPLYAQPWLQTLYALFQLHSLGPTTDALGETDLVHVPTSERKRDRRAGIHDTGHVHVVRLRSRHRTQPAHPANPGRLWGPLEHRHLVGQYRQNKCLDTHKHQQGTCRHHKDHPVQGHFKGPQGAPIRWRVNWLTSQGRHHPLTVR</sequence>
<evidence type="ECO:0000313" key="3">
    <source>
        <dbReference type="Proteomes" id="UP000325787"/>
    </source>
</evidence>
<dbReference type="RefSeq" id="WP_033434904.1">
    <property type="nucleotide sequence ID" value="NZ_CP034550.1"/>
</dbReference>